<keyword evidence="1" id="KW-1133">Transmembrane helix</keyword>
<evidence type="ECO:0000256" key="1">
    <source>
        <dbReference type="SAM" id="Phobius"/>
    </source>
</evidence>
<feature type="signal peptide" evidence="2">
    <location>
        <begin position="1"/>
        <end position="22"/>
    </location>
</feature>
<dbReference type="STRING" id="1612308.SAMN05444581_110142"/>
<keyword evidence="2" id="KW-0732">Signal</keyword>
<sequence>MNKARKFVICGLAALVFSASIAAPTPAEAWYRGGWGGGWRGGPGWGWGGGWRGGWGGGGWGGGWGWGGPALAAGVLGGLALGSVAAAAPYYGYSYPYGYSAYPYAAYPYAGYPYGGYAYAAPRRLCRVRSPVFDAWGRFAGYRRLRVSC</sequence>
<name>A0A1I4AJI2_9HYPH</name>
<keyword evidence="1" id="KW-0812">Transmembrane</keyword>
<evidence type="ECO:0000313" key="3">
    <source>
        <dbReference type="EMBL" id="SFK56514.1"/>
    </source>
</evidence>
<proteinExistence type="predicted"/>
<keyword evidence="4" id="KW-1185">Reference proteome</keyword>
<evidence type="ECO:0000256" key="2">
    <source>
        <dbReference type="SAM" id="SignalP"/>
    </source>
</evidence>
<feature type="transmembrane region" description="Helical" evidence="1">
    <location>
        <begin position="70"/>
        <end position="93"/>
    </location>
</feature>
<gene>
    <name evidence="3" type="ORF">SAMN05444581_110142</name>
</gene>
<dbReference type="EMBL" id="FOSN01000010">
    <property type="protein sequence ID" value="SFK56514.1"/>
    <property type="molecule type" value="Genomic_DNA"/>
</dbReference>
<feature type="chain" id="PRO_5011470173" description="Lectin-like protein BA14k" evidence="2">
    <location>
        <begin position="23"/>
        <end position="149"/>
    </location>
</feature>
<organism evidence="3 4">
    <name type="scientific">Methylocapsa palsarum</name>
    <dbReference type="NCBI Taxonomy" id="1612308"/>
    <lineage>
        <taxon>Bacteria</taxon>
        <taxon>Pseudomonadati</taxon>
        <taxon>Pseudomonadota</taxon>
        <taxon>Alphaproteobacteria</taxon>
        <taxon>Hyphomicrobiales</taxon>
        <taxon>Beijerinckiaceae</taxon>
        <taxon>Methylocapsa</taxon>
    </lineage>
</organism>
<keyword evidence="1" id="KW-0472">Membrane</keyword>
<dbReference type="AlphaFoldDB" id="A0A1I4AJI2"/>
<evidence type="ECO:0000313" key="4">
    <source>
        <dbReference type="Proteomes" id="UP000198755"/>
    </source>
</evidence>
<reference evidence="3 4" key="1">
    <citation type="submission" date="2016-10" db="EMBL/GenBank/DDBJ databases">
        <authorList>
            <person name="de Groot N.N."/>
        </authorList>
    </citation>
    <scope>NUCLEOTIDE SEQUENCE [LARGE SCALE GENOMIC DNA]</scope>
    <source>
        <strain evidence="3 4">NE2</strain>
    </source>
</reference>
<accession>A0A1I4AJI2</accession>
<dbReference type="RefSeq" id="WP_091682982.1">
    <property type="nucleotide sequence ID" value="NZ_FOSN01000010.1"/>
</dbReference>
<dbReference type="Proteomes" id="UP000198755">
    <property type="component" value="Unassembled WGS sequence"/>
</dbReference>
<evidence type="ECO:0008006" key="5">
    <source>
        <dbReference type="Google" id="ProtNLM"/>
    </source>
</evidence>
<protein>
    <recommendedName>
        <fullName evidence="5">Lectin-like protein BA14k</fullName>
    </recommendedName>
</protein>